<reference evidence="5" key="1">
    <citation type="journal article" date="2019" name="Int. J. Syst. Evol. Microbiol.">
        <title>The Global Catalogue of Microorganisms (GCM) 10K type strain sequencing project: providing services to taxonomists for standard genome sequencing and annotation.</title>
        <authorList>
            <consortium name="The Broad Institute Genomics Platform"/>
            <consortium name="The Broad Institute Genome Sequencing Center for Infectious Disease"/>
            <person name="Wu L."/>
            <person name="Ma J."/>
        </authorList>
    </citation>
    <scope>NUCLEOTIDE SEQUENCE [LARGE SCALE GENOMIC DNA]</scope>
    <source>
        <strain evidence="5">NBRC 101365</strain>
    </source>
</reference>
<organism evidence="4 5">
    <name type="scientific">Labrys miyagiensis</name>
    <dbReference type="NCBI Taxonomy" id="346912"/>
    <lineage>
        <taxon>Bacteria</taxon>
        <taxon>Pseudomonadati</taxon>
        <taxon>Pseudomonadota</taxon>
        <taxon>Alphaproteobacteria</taxon>
        <taxon>Hyphomicrobiales</taxon>
        <taxon>Xanthobacteraceae</taxon>
        <taxon>Labrys</taxon>
    </lineage>
</organism>
<dbReference type="EMBL" id="BSPC01000023">
    <property type="protein sequence ID" value="GLS19508.1"/>
    <property type="molecule type" value="Genomic_DNA"/>
</dbReference>
<protein>
    <recommendedName>
        <fullName evidence="3">GH16 domain-containing protein</fullName>
    </recommendedName>
</protein>
<evidence type="ECO:0000256" key="1">
    <source>
        <dbReference type="ARBA" id="ARBA00006865"/>
    </source>
</evidence>
<gene>
    <name evidence="4" type="ORF">GCM10007874_25250</name>
</gene>
<dbReference type="PANTHER" id="PTHR10963:SF55">
    <property type="entry name" value="GLYCOSIDE HYDROLASE FAMILY 16 PROTEIN"/>
    <property type="match status" value="1"/>
</dbReference>
<dbReference type="Gene3D" id="2.60.120.200">
    <property type="match status" value="1"/>
</dbReference>
<dbReference type="CDD" id="cd08023">
    <property type="entry name" value="GH16_laminarinase_like"/>
    <property type="match status" value="1"/>
</dbReference>
<name>A0ABQ6CIH2_9HYPH</name>
<feature type="signal peptide" evidence="2">
    <location>
        <begin position="1"/>
        <end position="26"/>
    </location>
</feature>
<evidence type="ECO:0000256" key="2">
    <source>
        <dbReference type="SAM" id="SignalP"/>
    </source>
</evidence>
<dbReference type="RefSeq" id="WP_284312463.1">
    <property type="nucleotide sequence ID" value="NZ_BSPC01000023.1"/>
</dbReference>
<dbReference type="PANTHER" id="PTHR10963">
    <property type="entry name" value="GLYCOSYL HYDROLASE-RELATED"/>
    <property type="match status" value="1"/>
</dbReference>
<keyword evidence="2" id="KW-0732">Signal</keyword>
<evidence type="ECO:0000259" key="3">
    <source>
        <dbReference type="PROSITE" id="PS51762"/>
    </source>
</evidence>
<dbReference type="SUPFAM" id="SSF49899">
    <property type="entry name" value="Concanavalin A-like lectins/glucanases"/>
    <property type="match status" value="1"/>
</dbReference>
<sequence>MTLAARRMALMLTTACFLAVPALAQAAGPDLTGYKLILDDEFKGDKLDLTKWQVGKQPNGAQWGSDSYFITIDPKEHDKFNQVYTVKDGVLNIRAIHDPNFVDPNGWKRKWYSGMIATAFSNGRKPSAVFREGYVEVRQKFPTGSGVWPANWAINMKSQNAGGDPEGTFEIDGIEAYGNDMTVMRSTVHDWGKKTDSGGVKYNLPDMSANFHTYGFEVTKNEVICYFDGAEVQRLKMLRPNMDDKFFWMFNLAMGGGWPIAMPASGHYDMQIDYIRIYSKDKDAVAVKAEPAVK</sequence>
<dbReference type="InterPro" id="IPR050546">
    <property type="entry name" value="Glycosyl_Hydrlase_16"/>
</dbReference>
<dbReference type="InterPro" id="IPR013320">
    <property type="entry name" value="ConA-like_dom_sf"/>
</dbReference>
<proteinExistence type="inferred from homology"/>
<evidence type="ECO:0000313" key="4">
    <source>
        <dbReference type="EMBL" id="GLS19508.1"/>
    </source>
</evidence>
<comment type="caution">
    <text evidence="4">The sequence shown here is derived from an EMBL/GenBank/DDBJ whole genome shotgun (WGS) entry which is preliminary data.</text>
</comment>
<dbReference type="Pfam" id="PF00722">
    <property type="entry name" value="Glyco_hydro_16"/>
    <property type="match status" value="1"/>
</dbReference>
<feature type="chain" id="PRO_5046378541" description="GH16 domain-containing protein" evidence="2">
    <location>
        <begin position="27"/>
        <end position="294"/>
    </location>
</feature>
<comment type="similarity">
    <text evidence="1">Belongs to the glycosyl hydrolase 16 family.</text>
</comment>
<dbReference type="InterPro" id="IPR000757">
    <property type="entry name" value="Beta-glucanase-like"/>
</dbReference>
<accession>A0ABQ6CIH2</accession>
<evidence type="ECO:0000313" key="5">
    <source>
        <dbReference type="Proteomes" id="UP001156882"/>
    </source>
</evidence>
<dbReference type="PROSITE" id="PS51762">
    <property type="entry name" value="GH16_2"/>
    <property type="match status" value="1"/>
</dbReference>
<feature type="domain" description="GH16" evidence="3">
    <location>
        <begin position="40"/>
        <end position="283"/>
    </location>
</feature>
<dbReference type="Proteomes" id="UP001156882">
    <property type="component" value="Unassembled WGS sequence"/>
</dbReference>
<keyword evidence="5" id="KW-1185">Reference proteome</keyword>